<evidence type="ECO:0000313" key="2">
    <source>
        <dbReference type="EMBL" id="PTK58057.1"/>
    </source>
</evidence>
<accession>A0A2T4S8I8</accession>
<dbReference type="OrthoDB" id="2414644at2"/>
<name>A0A2T4S8I8_9STAP</name>
<dbReference type="EMBL" id="PZHR01000069">
    <property type="protein sequence ID" value="PTK58057.1"/>
    <property type="molecule type" value="Genomic_DNA"/>
</dbReference>
<comment type="caution">
    <text evidence="2">The sequence shown here is derived from an EMBL/GenBank/DDBJ whole genome shotgun (WGS) entry which is preliminary data.</text>
</comment>
<gene>
    <name evidence="2" type="ORF">BUZ61_10810</name>
</gene>
<feature type="region of interest" description="Disordered" evidence="1">
    <location>
        <begin position="272"/>
        <end position="304"/>
    </location>
</feature>
<dbReference type="Proteomes" id="UP000240400">
    <property type="component" value="Unassembled WGS sequence"/>
</dbReference>
<evidence type="ECO:0000256" key="1">
    <source>
        <dbReference type="SAM" id="MobiDB-lite"/>
    </source>
</evidence>
<dbReference type="AlphaFoldDB" id="A0A2T4S8I8"/>
<evidence type="ECO:0000313" key="3">
    <source>
        <dbReference type="Proteomes" id="UP000240400"/>
    </source>
</evidence>
<sequence>MPKNLKIFGSIIAATAILAGCGNDEDSNQKNETKQDEVKQNDSKEEKTTNSTKQDDNKNEVIKKIGFSKYIKNGQHVFYEINTSTLGSHLMAEDGNKKEGINLGDLDDETLNEDDSLKNIIATKDGQTREFDIDFNKNDTYTFENFSKYNGSELVDKLDNAETKQLSSTKENTTYNDPMQILLMDDNDIKGVSFNFSNEEDYDLEQEKESIKKGDFEYSADYNATLKPFEYNGKYYSGLVKVTDNQLDDELEVNKILITEVKDKNEQITLDDKSQFDDNHIVNYEETDNGKEEEKEEDESVDNL</sequence>
<organism evidence="2 3">
    <name type="scientific">Staphylococcus nepalensis</name>
    <dbReference type="NCBI Taxonomy" id="214473"/>
    <lineage>
        <taxon>Bacteria</taxon>
        <taxon>Bacillati</taxon>
        <taxon>Bacillota</taxon>
        <taxon>Bacilli</taxon>
        <taxon>Bacillales</taxon>
        <taxon>Staphylococcaceae</taxon>
        <taxon>Staphylococcus</taxon>
    </lineage>
</organism>
<dbReference type="PROSITE" id="PS51257">
    <property type="entry name" value="PROKAR_LIPOPROTEIN"/>
    <property type="match status" value="1"/>
</dbReference>
<protein>
    <recommendedName>
        <fullName evidence="4">Lipoprotein</fullName>
    </recommendedName>
</protein>
<proteinExistence type="predicted"/>
<feature type="compositionally biased region" description="Basic and acidic residues" evidence="1">
    <location>
        <begin position="27"/>
        <end position="57"/>
    </location>
</feature>
<evidence type="ECO:0008006" key="4">
    <source>
        <dbReference type="Google" id="ProtNLM"/>
    </source>
</evidence>
<feature type="compositionally biased region" description="Acidic residues" evidence="1">
    <location>
        <begin position="294"/>
        <end position="304"/>
    </location>
</feature>
<feature type="region of interest" description="Disordered" evidence="1">
    <location>
        <begin position="21"/>
        <end position="57"/>
    </location>
</feature>
<reference evidence="2 3" key="1">
    <citation type="journal article" date="2016" name="Front. Microbiol.">
        <title>Comprehensive Phylogenetic Analysis of Bovine Non-aureus Staphylococci Species Based on Whole-Genome Sequencing.</title>
        <authorList>
            <person name="Naushad S."/>
            <person name="Barkema H.W."/>
            <person name="Luby C."/>
            <person name="Condas L.A."/>
            <person name="Nobrega D.B."/>
            <person name="Carson D.A."/>
            <person name="De Buck J."/>
        </authorList>
    </citation>
    <scope>NUCLEOTIDE SEQUENCE [LARGE SCALE GENOMIC DNA]</scope>
    <source>
        <strain evidence="2 3">SNUC 4337</strain>
    </source>
</reference>
<dbReference type="RefSeq" id="WP_107644438.1">
    <property type="nucleotide sequence ID" value="NZ_PZHR01000069.1"/>
</dbReference>